<dbReference type="SUPFAM" id="SSF55718">
    <property type="entry name" value="SCP-like"/>
    <property type="match status" value="1"/>
</dbReference>
<evidence type="ECO:0000256" key="4">
    <source>
        <dbReference type="ARBA" id="ARBA00033751"/>
    </source>
</evidence>
<keyword evidence="1" id="KW-0479">Metal-binding</keyword>
<evidence type="ECO:0000256" key="1">
    <source>
        <dbReference type="ARBA" id="ARBA00022723"/>
    </source>
</evidence>
<dbReference type="InterPro" id="IPR038536">
    <property type="entry name" value="Alkyl/aryl-sulf_dimr_sf"/>
</dbReference>
<protein>
    <submittedName>
        <fullName evidence="6">MBL fold metallo-hydrolase</fullName>
    </submittedName>
</protein>
<proteinExistence type="inferred from homology"/>
<dbReference type="Gene3D" id="1.25.40.880">
    <property type="entry name" value="Alkyl sulfatase, dimerisation domain"/>
    <property type="match status" value="1"/>
</dbReference>
<dbReference type="InterPro" id="IPR052195">
    <property type="entry name" value="Bact_Alkyl/Aryl-Sulfatase"/>
</dbReference>
<dbReference type="PANTHER" id="PTHR43223:SF1">
    <property type="entry name" value="ALKYL_ARYL-SULFATASE BDS1"/>
    <property type="match status" value="1"/>
</dbReference>
<dbReference type="InterPro" id="IPR029229">
    <property type="entry name" value="Alkyl_sulf_C"/>
</dbReference>
<name>A0ABX2PRA1_9RHOB</name>
<dbReference type="Gene3D" id="3.60.15.30">
    <property type="entry name" value="Metallo-beta-lactamase domain"/>
    <property type="match status" value="1"/>
</dbReference>
<keyword evidence="3" id="KW-0862">Zinc</keyword>
<dbReference type="Pfam" id="PF00753">
    <property type="entry name" value="Lactamase_B"/>
    <property type="match status" value="1"/>
</dbReference>
<comment type="similarity">
    <text evidence="4">Belongs to the metallo-beta-lactamase superfamily. Type III sulfatase family.</text>
</comment>
<sequence length="638" mass="70828">MCKHHPLHPLTQRAHKAACCDPTFDWADRQDFEAASRGLIHRPDDEGIHAADGTLIWHHAKFEEFLHGDAPETVHPSLWRHALLNNYRGIFRVTDGVYQVRGESLANVTFVESASGYIVIDPLTTVEAAAYALDLLYTHVGKRPIVAVIYSHSHSDHFGGVKGMVSEEDVRAGKVRIIASEGFADWVLREQGLASEGMPSRNDYMYGERLSIGSHGLVDTGLGQMCEGGQVSFIPPTEEIGKDGGKLVIDGIEVECMFAPGEAPSGMHCYFPASRVLHVADSCYMCLHNVYTIRGAFPRDAMQWAESIARSMAYSDTEFLIGGHNWPTFGQEEIREFLGQQRDGIRFMHDQTLRMMNHGYVPSEIADAIQFPPSLERLWHLRGYYGSLKHNVQGIYAYYLGWYDGNPANLDRLPPRDMARRTLDYMGGVATVLERAKADYEAGEFRWVAHILDQVIWAEPDNRRARDLAAATHTQLGYAAENATWRNAYLSAALELREGVPESRINQRLPRDVLASMDPVMLLNALSIRLNASKAKDDLFTINWTVEDTGETCFSELGNAVLKSLEGRADQADLSLTLPRDALSGFALMQVSASDTLGAASLVSGDETILSRLSALLDDFPAAFPIATHDLKFGEETL</sequence>
<dbReference type="PANTHER" id="PTHR43223">
    <property type="entry name" value="ALKYL/ARYL-SULFATASE"/>
    <property type="match status" value="1"/>
</dbReference>
<keyword evidence="2" id="KW-0378">Hydrolase</keyword>
<dbReference type="InterPro" id="IPR044097">
    <property type="entry name" value="Bds1/SdsA1_MBL-fold"/>
</dbReference>
<dbReference type="Pfam" id="PF14864">
    <property type="entry name" value="Alkyl_sulf_C"/>
    <property type="match status" value="1"/>
</dbReference>
<evidence type="ECO:0000256" key="3">
    <source>
        <dbReference type="ARBA" id="ARBA00022833"/>
    </source>
</evidence>
<accession>A0ABX2PRA1</accession>
<dbReference type="CDD" id="cd07710">
    <property type="entry name" value="arylsulfatase_Sdsa1-like_MBL-fold"/>
    <property type="match status" value="1"/>
</dbReference>
<dbReference type="EMBL" id="JABXWT010000006">
    <property type="protein sequence ID" value="NVO56666.1"/>
    <property type="molecule type" value="Genomic_DNA"/>
</dbReference>
<gene>
    <name evidence="6" type="ORF">HW561_12795</name>
</gene>
<evidence type="ECO:0000256" key="2">
    <source>
        <dbReference type="ARBA" id="ARBA00022801"/>
    </source>
</evidence>
<comment type="caution">
    <text evidence="6">The sequence shown here is derived from an EMBL/GenBank/DDBJ whole genome shotgun (WGS) entry which is preliminary data.</text>
</comment>
<evidence type="ECO:0000313" key="7">
    <source>
        <dbReference type="Proteomes" id="UP000630805"/>
    </source>
</evidence>
<dbReference type="InterPro" id="IPR036527">
    <property type="entry name" value="SCP2_sterol-bd_dom_sf"/>
</dbReference>
<organism evidence="6 7">
    <name type="scientific">Ruegeria haliotis</name>
    <dbReference type="NCBI Taxonomy" id="2747601"/>
    <lineage>
        <taxon>Bacteria</taxon>
        <taxon>Pseudomonadati</taxon>
        <taxon>Pseudomonadota</taxon>
        <taxon>Alphaproteobacteria</taxon>
        <taxon>Rhodobacterales</taxon>
        <taxon>Roseobacteraceae</taxon>
        <taxon>Ruegeria</taxon>
    </lineage>
</organism>
<dbReference type="InterPro" id="IPR001279">
    <property type="entry name" value="Metallo-B-lactamas"/>
</dbReference>
<evidence type="ECO:0000259" key="5">
    <source>
        <dbReference type="SMART" id="SM00849"/>
    </source>
</evidence>
<dbReference type="InterPro" id="IPR036866">
    <property type="entry name" value="RibonucZ/Hydroxyglut_hydro"/>
</dbReference>
<feature type="domain" description="Metallo-beta-lactamase" evidence="5">
    <location>
        <begin position="105"/>
        <end position="324"/>
    </location>
</feature>
<dbReference type="Proteomes" id="UP000630805">
    <property type="component" value="Unassembled WGS sequence"/>
</dbReference>
<evidence type="ECO:0000313" key="6">
    <source>
        <dbReference type="EMBL" id="NVO56666.1"/>
    </source>
</evidence>
<dbReference type="SUPFAM" id="SSF56281">
    <property type="entry name" value="Metallo-hydrolase/oxidoreductase"/>
    <property type="match status" value="1"/>
</dbReference>
<dbReference type="Gene3D" id="3.30.1050.10">
    <property type="entry name" value="SCP2 sterol-binding domain"/>
    <property type="match status" value="1"/>
</dbReference>
<dbReference type="RefSeq" id="WP_176865336.1">
    <property type="nucleotide sequence ID" value="NZ_JABXWT010000006.1"/>
</dbReference>
<dbReference type="InterPro" id="IPR029228">
    <property type="entry name" value="Alkyl_sulf_dimr"/>
</dbReference>
<dbReference type="Pfam" id="PF14863">
    <property type="entry name" value="Alkyl_sulf_dimr"/>
    <property type="match status" value="1"/>
</dbReference>
<reference evidence="6 7" key="1">
    <citation type="submission" date="2020-06" db="EMBL/GenBank/DDBJ databases">
        <authorList>
            <person name="Cao W.R."/>
        </authorList>
    </citation>
    <scope>NUCLEOTIDE SEQUENCE [LARGE SCALE GENOMIC DNA]</scope>
    <source>
        <strain evidence="6 7">B1Z28</strain>
    </source>
</reference>
<dbReference type="SMART" id="SM00849">
    <property type="entry name" value="Lactamase_B"/>
    <property type="match status" value="1"/>
</dbReference>
<keyword evidence="7" id="KW-1185">Reference proteome</keyword>